<dbReference type="PANTHER" id="PTHR33142">
    <property type="entry name" value="CYCLIN-DEPENDENT PROTEIN KINASE INHIBITOR SMR13"/>
    <property type="match status" value="1"/>
</dbReference>
<evidence type="ECO:0000256" key="2">
    <source>
        <dbReference type="ARBA" id="ARBA00023306"/>
    </source>
</evidence>
<accession>A0A9D5C5I1</accession>
<dbReference type="PANTHER" id="PTHR33142:SF40">
    <property type="entry name" value="CYCLIN-DEPENDENT PROTEIN KINASE INHIBITOR SMR6"/>
    <property type="match status" value="1"/>
</dbReference>
<dbReference type="Proteomes" id="UP001085076">
    <property type="component" value="Miscellaneous, Linkage group lg07"/>
</dbReference>
<reference evidence="3" key="2">
    <citation type="journal article" date="2022" name="Hortic Res">
        <title>The genome of Dioscorea zingiberensis sheds light on the biosynthesis, origin and evolution of the medicinally important diosgenin saponins.</title>
        <authorList>
            <person name="Li Y."/>
            <person name="Tan C."/>
            <person name="Li Z."/>
            <person name="Guo J."/>
            <person name="Li S."/>
            <person name="Chen X."/>
            <person name="Wang C."/>
            <person name="Dai X."/>
            <person name="Yang H."/>
            <person name="Song W."/>
            <person name="Hou L."/>
            <person name="Xu J."/>
            <person name="Tong Z."/>
            <person name="Xu A."/>
            <person name="Yuan X."/>
            <person name="Wang W."/>
            <person name="Yang Q."/>
            <person name="Chen L."/>
            <person name="Sun Z."/>
            <person name="Wang K."/>
            <person name="Pan B."/>
            <person name="Chen J."/>
            <person name="Bao Y."/>
            <person name="Liu F."/>
            <person name="Qi X."/>
            <person name="Gang D.R."/>
            <person name="Wen J."/>
            <person name="Li J."/>
        </authorList>
    </citation>
    <scope>NUCLEOTIDE SEQUENCE</scope>
    <source>
        <strain evidence="3">Dzin_1.0</strain>
    </source>
</reference>
<reference evidence="3" key="1">
    <citation type="submission" date="2021-03" db="EMBL/GenBank/DDBJ databases">
        <authorList>
            <person name="Li Z."/>
            <person name="Yang C."/>
        </authorList>
    </citation>
    <scope>NUCLEOTIDE SEQUENCE</scope>
    <source>
        <strain evidence="3">Dzin_1.0</strain>
        <tissue evidence="3">Leaf</tissue>
    </source>
</reference>
<comment type="caution">
    <text evidence="3">The sequence shown here is derived from an EMBL/GenBank/DDBJ whole genome shotgun (WGS) entry which is preliminary data.</text>
</comment>
<keyword evidence="4" id="KW-1185">Reference proteome</keyword>
<gene>
    <name evidence="3" type="ORF">J5N97_023575</name>
</gene>
<keyword evidence="2" id="KW-0131">Cell cycle</keyword>
<organism evidence="3 4">
    <name type="scientific">Dioscorea zingiberensis</name>
    <dbReference type="NCBI Taxonomy" id="325984"/>
    <lineage>
        <taxon>Eukaryota</taxon>
        <taxon>Viridiplantae</taxon>
        <taxon>Streptophyta</taxon>
        <taxon>Embryophyta</taxon>
        <taxon>Tracheophyta</taxon>
        <taxon>Spermatophyta</taxon>
        <taxon>Magnoliopsida</taxon>
        <taxon>Liliopsida</taxon>
        <taxon>Dioscoreales</taxon>
        <taxon>Dioscoreaceae</taxon>
        <taxon>Dioscorea</taxon>
    </lineage>
</organism>
<proteinExistence type="predicted"/>
<dbReference type="EMBL" id="JAGGNH010000007">
    <property type="protein sequence ID" value="KAJ0966658.1"/>
    <property type="molecule type" value="Genomic_DNA"/>
</dbReference>
<keyword evidence="1" id="KW-0649">Protein kinase inhibitor</keyword>
<dbReference type="GO" id="GO:0032875">
    <property type="term" value="P:regulation of DNA endoreduplication"/>
    <property type="evidence" value="ECO:0007669"/>
    <property type="project" value="InterPro"/>
</dbReference>
<evidence type="ECO:0000313" key="4">
    <source>
        <dbReference type="Proteomes" id="UP001085076"/>
    </source>
</evidence>
<evidence type="ECO:0000313" key="3">
    <source>
        <dbReference type="EMBL" id="KAJ0966658.1"/>
    </source>
</evidence>
<evidence type="ECO:0000256" key="1">
    <source>
        <dbReference type="ARBA" id="ARBA00023013"/>
    </source>
</evidence>
<sequence length="109" mass="12518">MSASPELTRAFPEFTKPRVMAVELTEDQAALIPFVRKDSDHGYHTPQSKESKIPEVLWSCPPPAPKKRRPVTLLCKRRLSETEFFKVEAEEIDRLFGCNEKKSKIMINS</sequence>
<protein>
    <submittedName>
        <fullName evidence="3">Uncharacterized protein</fullName>
    </submittedName>
</protein>
<name>A0A9D5C5I1_9LILI</name>
<dbReference type="InterPro" id="IPR040389">
    <property type="entry name" value="SMR"/>
</dbReference>
<dbReference type="GO" id="GO:0004860">
    <property type="term" value="F:protein kinase inhibitor activity"/>
    <property type="evidence" value="ECO:0007669"/>
    <property type="project" value="UniProtKB-KW"/>
</dbReference>
<dbReference type="AlphaFoldDB" id="A0A9D5C5I1"/>
<dbReference type="OrthoDB" id="779542at2759"/>